<dbReference type="EMBL" id="LT629710">
    <property type="protein sequence ID" value="SDO60162.1"/>
    <property type="molecule type" value="Genomic_DNA"/>
</dbReference>
<evidence type="ECO:0000313" key="2">
    <source>
        <dbReference type="Proteomes" id="UP000198741"/>
    </source>
</evidence>
<gene>
    <name evidence="1" type="ORF">SAMN04515671_1453</name>
</gene>
<reference evidence="1 2" key="1">
    <citation type="submission" date="2016-10" db="EMBL/GenBank/DDBJ databases">
        <authorList>
            <person name="de Groot N.N."/>
        </authorList>
    </citation>
    <scope>NUCLEOTIDE SEQUENCE [LARGE SCALE GENOMIC DNA]</scope>
    <source>
        <strain evidence="2">P4-7,KCTC 19426,CECT 7604</strain>
    </source>
</reference>
<keyword evidence="2" id="KW-1185">Reference proteome</keyword>
<organism evidence="1 2">
    <name type="scientific">Nakamurella panacisegetis</name>
    <dbReference type="NCBI Taxonomy" id="1090615"/>
    <lineage>
        <taxon>Bacteria</taxon>
        <taxon>Bacillati</taxon>
        <taxon>Actinomycetota</taxon>
        <taxon>Actinomycetes</taxon>
        <taxon>Nakamurellales</taxon>
        <taxon>Nakamurellaceae</taxon>
        <taxon>Nakamurella</taxon>
    </lineage>
</organism>
<dbReference type="AlphaFoldDB" id="A0A1H0KWK2"/>
<evidence type="ECO:0000313" key="1">
    <source>
        <dbReference type="EMBL" id="SDO60162.1"/>
    </source>
</evidence>
<accession>A0A1H0KWK2</accession>
<name>A0A1H0KWK2_9ACTN</name>
<dbReference type="Proteomes" id="UP000198741">
    <property type="component" value="Chromosome I"/>
</dbReference>
<sequence>MLVSGSTASTEYIPGHTTTLAGGWYSIKHGSEVQLLGNDYWSVPTDVAFDMLSAPDELTVGQLVDDVESVREFVERPIDEPTAIWHELAHIVGVLRGIEEPDRRSI</sequence>
<dbReference type="STRING" id="1090615.SAMN04515671_1453"/>
<protein>
    <submittedName>
        <fullName evidence="1">Uncharacterized protein</fullName>
    </submittedName>
</protein>
<proteinExistence type="predicted"/>